<name>A0A0G0XSV7_9BACT</name>
<protein>
    <submittedName>
        <fullName evidence="4">ADP-ribose pyrophosphatase</fullName>
    </submittedName>
</protein>
<dbReference type="AlphaFoldDB" id="A0A0G0XSV7"/>
<dbReference type="Gene3D" id="3.90.79.10">
    <property type="entry name" value="Nucleoside Triphosphate Pyrophosphohydrolase"/>
    <property type="match status" value="1"/>
</dbReference>
<sequence length="129" mass="14274">MPTVMSVGVFVAIRGPDNSFLLVKHAYGERKWSLPGGKLEQGELVPNGGQRETLEEAGVIVQIIRQVGIFSLRKTFGIAILLEGRIIGGKLKPDNKETSDCGFFKIDELRQEEIYPAQLSLLMWADATE</sequence>
<proteinExistence type="predicted"/>
<dbReference type="PANTHER" id="PTHR43046:SF14">
    <property type="entry name" value="MUTT_NUDIX FAMILY PROTEIN"/>
    <property type="match status" value="1"/>
</dbReference>
<comment type="caution">
    <text evidence="4">The sequence shown here is derived from an EMBL/GenBank/DDBJ whole genome shotgun (WGS) entry which is preliminary data.</text>
</comment>
<dbReference type="InterPro" id="IPR000086">
    <property type="entry name" value="NUDIX_hydrolase_dom"/>
</dbReference>
<dbReference type="SUPFAM" id="SSF55811">
    <property type="entry name" value="Nudix"/>
    <property type="match status" value="1"/>
</dbReference>
<dbReference type="Pfam" id="PF00293">
    <property type="entry name" value="NUDIX"/>
    <property type="match status" value="1"/>
</dbReference>
<dbReference type="Proteomes" id="UP000033859">
    <property type="component" value="Unassembled WGS sequence"/>
</dbReference>
<gene>
    <name evidence="4" type="ORF">UU84_C0001G0031</name>
</gene>
<comment type="cofactor">
    <cofactor evidence="1">
        <name>Mg(2+)</name>
        <dbReference type="ChEBI" id="CHEBI:18420"/>
    </cofactor>
</comment>
<accession>A0A0G0XSV7</accession>
<keyword evidence="2" id="KW-0378">Hydrolase</keyword>
<evidence type="ECO:0000256" key="2">
    <source>
        <dbReference type="ARBA" id="ARBA00022801"/>
    </source>
</evidence>
<evidence type="ECO:0000313" key="4">
    <source>
        <dbReference type="EMBL" id="KKS27799.1"/>
    </source>
</evidence>
<evidence type="ECO:0000259" key="3">
    <source>
        <dbReference type="PROSITE" id="PS51462"/>
    </source>
</evidence>
<evidence type="ECO:0000313" key="5">
    <source>
        <dbReference type="Proteomes" id="UP000033859"/>
    </source>
</evidence>
<dbReference type="GO" id="GO:0016787">
    <property type="term" value="F:hydrolase activity"/>
    <property type="evidence" value="ECO:0007669"/>
    <property type="project" value="UniProtKB-KW"/>
</dbReference>
<reference evidence="4 5" key="1">
    <citation type="journal article" date="2015" name="Nature">
        <title>rRNA introns, odd ribosomes, and small enigmatic genomes across a large radiation of phyla.</title>
        <authorList>
            <person name="Brown C.T."/>
            <person name="Hug L.A."/>
            <person name="Thomas B.C."/>
            <person name="Sharon I."/>
            <person name="Castelle C.J."/>
            <person name="Singh A."/>
            <person name="Wilkins M.J."/>
            <person name="Williams K.H."/>
            <person name="Banfield J.F."/>
        </authorList>
    </citation>
    <scope>NUCLEOTIDE SEQUENCE [LARGE SCALE GENOMIC DNA]</scope>
</reference>
<dbReference type="PANTHER" id="PTHR43046">
    <property type="entry name" value="GDP-MANNOSE MANNOSYL HYDROLASE"/>
    <property type="match status" value="1"/>
</dbReference>
<dbReference type="PROSITE" id="PS51462">
    <property type="entry name" value="NUDIX"/>
    <property type="match status" value="1"/>
</dbReference>
<dbReference type="InterPro" id="IPR015797">
    <property type="entry name" value="NUDIX_hydrolase-like_dom_sf"/>
</dbReference>
<dbReference type="EMBL" id="LCCE01000001">
    <property type="protein sequence ID" value="KKS27799.1"/>
    <property type="molecule type" value="Genomic_DNA"/>
</dbReference>
<organism evidence="4 5">
    <name type="scientific">Candidatus Yanofskybacteria bacterium GW2011_GWC2_41_9</name>
    <dbReference type="NCBI Taxonomy" id="1619029"/>
    <lineage>
        <taxon>Bacteria</taxon>
        <taxon>Candidatus Yanofskyibacteriota</taxon>
    </lineage>
</organism>
<evidence type="ECO:0000256" key="1">
    <source>
        <dbReference type="ARBA" id="ARBA00001946"/>
    </source>
</evidence>
<feature type="domain" description="Nudix hydrolase" evidence="3">
    <location>
        <begin position="2"/>
        <end position="126"/>
    </location>
</feature>